<dbReference type="RefSeq" id="WP_118968922.1">
    <property type="nucleotide sequence ID" value="NZ_QHCT01000003.1"/>
</dbReference>
<sequence length="334" mass="34440">MKSKNFLRFLSILFVSAFGLALANVEPLEFVKVFFPFGGFDLLSLFGSTSLAMIGASVPEGGLYNEAPGLFGTQSRDSDSFKRRGGVASVGRIPFGFGVMLVANGEGISVVGADAVQDTKDFGSGNSGLRITTKSPDIWAMIAILNPGTNNATLGVSITGEGTQAVPFVITVNCATNGSAVITSTATLIKDALEANTNINPAISVEFLGDGSGVVVAAPLTALSKIATALRFDGVGSFSTAAGDLDNLAYNDGELCSFITKGTVWIPCEEAVSEIDPVRIRIVAESGNLAGGFRKTAIPGKTAIVNGVKFARNSDMGAAELDLASGVYSLTLDN</sequence>
<evidence type="ECO:0000313" key="1">
    <source>
        <dbReference type="EMBL" id="RHX89856.1"/>
    </source>
</evidence>
<evidence type="ECO:0000313" key="2">
    <source>
        <dbReference type="Proteomes" id="UP000265798"/>
    </source>
</evidence>
<dbReference type="OrthoDB" id="344885at2"/>
<proteinExistence type="predicted"/>
<dbReference type="AlphaFoldDB" id="A0A396Z844"/>
<organism evidence="1 2">
    <name type="scientific">Leptospira stimsonii</name>
    <dbReference type="NCBI Taxonomy" id="2202203"/>
    <lineage>
        <taxon>Bacteria</taxon>
        <taxon>Pseudomonadati</taxon>
        <taxon>Spirochaetota</taxon>
        <taxon>Spirochaetia</taxon>
        <taxon>Leptospirales</taxon>
        <taxon>Leptospiraceae</taxon>
        <taxon>Leptospira</taxon>
    </lineage>
</organism>
<protein>
    <submittedName>
        <fullName evidence="1">Uncharacterized protein</fullName>
    </submittedName>
</protein>
<comment type="caution">
    <text evidence="1">The sequence shown here is derived from an EMBL/GenBank/DDBJ whole genome shotgun (WGS) entry which is preliminary data.</text>
</comment>
<dbReference type="Proteomes" id="UP000265798">
    <property type="component" value="Unassembled WGS sequence"/>
</dbReference>
<reference evidence="2" key="1">
    <citation type="submission" date="2018-05" db="EMBL/GenBank/DDBJ databases">
        <title>Leptospira yasudae sp. nov. and Leptospira stimsonii sp. nov., two pathogenic species of the genus Leptospira isolated from environmental sources.</title>
        <authorList>
            <person name="Casanovas-Massana A."/>
            <person name="Hamond C."/>
            <person name="Santos L.A."/>
            <person name="Hacker K.P."/>
            <person name="Balassiano I."/>
            <person name="Medeiros M.A."/>
            <person name="Reis M.G."/>
            <person name="Ko A.I."/>
            <person name="Wunder E.A."/>
        </authorList>
    </citation>
    <scope>NUCLEOTIDE SEQUENCE [LARGE SCALE GENOMIC DNA]</scope>
    <source>
        <strain evidence="2">Yale</strain>
    </source>
</reference>
<gene>
    <name evidence="1" type="ORF">DLM75_12945</name>
</gene>
<name>A0A396Z844_9LEPT</name>
<accession>A0A396Z844</accession>
<dbReference type="EMBL" id="QHCT01000003">
    <property type="protein sequence ID" value="RHX89856.1"/>
    <property type="molecule type" value="Genomic_DNA"/>
</dbReference>